<evidence type="ECO:0000256" key="8">
    <source>
        <dbReference type="ARBA" id="ARBA00022884"/>
    </source>
</evidence>
<protein>
    <recommendedName>
        <fullName evidence="15 19">Probable tRNA sulfurtransferase</fullName>
        <ecNumber evidence="14 19">2.8.1.4</ecNumber>
    </recommendedName>
    <alternativeName>
        <fullName evidence="16 19">Sulfur carrier protein ThiS sulfurtransferase</fullName>
    </alternativeName>
    <alternativeName>
        <fullName evidence="17 19">Thiamine biosynthesis protein ThiI</fullName>
    </alternativeName>
    <alternativeName>
        <fullName evidence="18 19">tRNA 4-thiouridine synthase</fullName>
    </alternativeName>
</protein>
<comment type="catalytic activity">
    <reaction evidence="10 19">
        <text>[ThiI sulfur-carrier protein]-S-sulfanyl-L-cysteine + a uridine in tRNA + 2 reduced [2Fe-2S]-[ferredoxin] + ATP + H(+) = [ThiI sulfur-carrier protein]-L-cysteine + a 4-thiouridine in tRNA + 2 oxidized [2Fe-2S]-[ferredoxin] + AMP + diphosphate</text>
        <dbReference type="Rhea" id="RHEA:24176"/>
        <dbReference type="Rhea" id="RHEA-COMP:10000"/>
        <dbReference type="Rhea" id="RHEA-COMP:10001"/>
        <dbReference type="Rhea" id="RHEA-COMP:13337"/>
        <dbReference type="Rhea" id="RHEA-COMP:13338"/>
        <dbReference type="Rhea" id="RHEA-COMP:13339"/>
        <dbReference type="Rhea" id="RHEA-COMP:13340"/>
        <dbReference type="ChEBI" id="CHEBI:15378"/>
        <dbReference type="ChEBI" id="CHEBI:29950"/>
        <dbReference type="ChEBI" id="CHEBI:30616"/>
        <dbReference type="ChEBI" id="CHEBI:33019"/>
        <dbReference type="ChEBI" id="CHEBI:33737"/>
        <dbReference type="ChEBI" id="CHEBI:33738"/>
        <dbReference type="ChEBI" id="CHEBI:61963"/>
        <dbReference type="ChEBI" id="CHEBI:65315"/>
        <dbReference type="ChEBI" id="CHEBI:136798"/>
        <dbReference type="ChEBI" id="CHEBI:456215"/>
        <dbReference type="EC" id="2.8.1.4"/>
    </reaction>
</comment>
<reference evidence="22" key="1">
    <citation type="submission" date="2020-09" db="EMBL/GenBank/DDBJ databases">
        <title>A novel bacterium of genus Paenibacillus, isolated from South China Sea.</title>
        <authorList>
            <person name="Huang H."/>
            <person name="Mo K."/>
            <person name="Hu Y."/>
        </authorList>
    </citation>
    <scope>NUCLEOTIDE SEQUENCE</scope>
    <source>
        <strain evidence="22">IB182496</strain>
    </source>
</reference>
<dbReference type="Pfam" id="PF02926">
    <property type="entry name" value="THUMP"/>
    <property type="match status" value="1"/>
</dbReference>
<evidence type="ECO:0000256" key="2">
    <source>
        <dbReference type="ARBA" id="ARBA00004948"/>
    </source>
</evidence>
<comment type="similarity">
    <text evidence="13 19">Belongs to the ThiI family.</text>
</comment>
<keyword evidence="9 19" id="KW-0784">Thiamine biosynthesis</keyword>
<feature type="binding site" evidence="19">
    <location>
        <begin position="202"/>
        <end position="203"/>
    </location>
    <ligand>
        <name>ATP</name>
        <dbReference type="ChEBI" id="CHEBI:30616"/>
    </ligand>
</feature>
<evidence type="ECO:0000256" key="1">
    <source>
        <dbReference type="ARBA" id="ARBA00004496"/>
    </source>
</evidence>
<dbReference type="HAMAP" id="MF_00021">
    <property type="entry name" value="ThiI"/>
    <property type="match status" value="1"/>
</dbReference>
<evidence type="ECO:0000256" key="17">
    <source>
        <dbReference type="ARBA" id="ARBA00077849"/>
    </source>
</evidence>
<dbReference type="InterPro" id="IPR014729">
    <property type="entry name" value="Rossmann-like_a/b/a_fold"/>
</dbReference>
<dbReference type="NCBIfam" id="TIGR00342">
    <property type="entry name" value="tRNA uracil 4-sulfurtransferase ThiI"/>
    <property type="match status" value="1"/>
</dbReference>
<dbReference type="Gene3D" id="3.40.50.620">
    <property type="entry name" value="HUPs"/>
    <property type="match status" value="1"/>
</dbReference>
<accession>A0A927GR56</accession>
<comment type="pathway">
    <text evidence="2 19">Cofactor biosynthesis; thiamine diphosphate biosynthesis.</text>
</comment>
<dbReference type="Pfam" id="PF02568">
    <property type="entry name" value="ThiI"/>
    <property type="match status" value="1"/>
</dbReference>
<dbReference type="GO" id="GO:0004810">
    <property type="term" value="F:CCA tRNA nucleotidyltransferase activity"/>
    <property type="evidence" value="ECO:0007669"/>
    <property type="project" value="InterPro"/>
</dbReference>
<proteinExistence type="inferred from homology"/>
<evidence type="ECO:0000256" key="10">
    <source>
        <dbReference type="ARBA" id="ARBA00050570"/>
    </source>
</evidence>
<evidence type="ECO:0000256" key="20">
    <source>
        <dbReference type="SAM" id="MobiDB-lite"/>
    </source>
</evidence>
<feature type="binding site" evidence="19">
    <location>
        <position position="260"/>
    </location>
    <ligand>
        <name>ATP</name>
        <dbReference type="ChEBI" id="CHEBI:30616"/>
    </ligand>
</feature>
<evidence type="ECO:0000256" key="12">
    <source>
        <dbReference type="ARBA" id="ARBA00058382"/>
    </source>
</evidence>
<evidence type="ECO:0000256" key="16">
    <source>
        <dbReference type="ARBA" id="ARBA00075337"/>
    </source>
</evidence>
<dbReference type="PANTHER" id="PTHR43209:SF1">
    <property type="entry name" value="TRNA SULFURTRANSFERASE"/>
    <property type="match status" value="1"/>
</dbReference>
<dbReference type="EC" id="2.8.1.4" evidence="14 19"/>
<keyword evidence="4 19" id="KW-0820">tRNA-binding</keyword>
<feature type="binding site" evidence="19">
    <location>
        <begin position="177"/>
        <end position="178"/>
    </location>
    <ligand>
        <name>ATP</name>
        <dbReference type="ChEBI" id="CHEBI:30616"/>
    </ligand>
</feature>
<dbReference type="CDD" id="cd01712">
    <property type="entry name" value="PPase_ThiI"/>
    <property type="match status" value="1"/>
</dbReference>
<keyword evidence="5 19" id="KW-0808">Transferase</keyword>
<dbReference type="InterPro" id="IPR049962">
    <property type="entry name" value="THUMP_ThiI"/>
</dbReference>
<evidence type="ECO:0000256" key="14">
    <source>
        <dbReference type="ARBA" id="ARBA00066827"/>
    </source>
</evidence>
<feature type="region of interest" description="Disordered" evidence="20">
    <location>
        <begin position="383"/>
        <end position="409"/>
    </location>
</feature>
<dbReference type="InterPro" id="IPR003720">
    <property type="entry name" value="tRNA_STrfase"/>
</dbReference>
<dbReference type="SUPFAM" id="SSF52402">
    <property type="entry name" value="Adenine nucleotide alpha hydrolases-like"/>
    <property type="match status" value="1"/>
</dbReference>
<dbReference type="AlphaFoldDB" id="A0A927GR56"/>
<dbReference type="GO" id="GO:0009229">
    <property type="term" value="P:thiamine diphosphate biosynthetic process"/>
    <property type="evidence" value="ECO:0007669"/>
    <property type="project" value="UniProtKB-UniRule"/>
</dbReference>
<feature type="domain" description="THUMP" evidence="21">
    <location>
        <begin position="54"/>
        <end position="159"/>
    </location>
</feature>
<comment type="caution">
    <text evidence="22">The sequence shown here is derived from an EMBL/GenBank/DDBJ whole genome shotgun (WGS) entry which is preliminary data.</text>
</comment>
<dbReference type="FunFam" id="3.40.50.620:FF:000053">
    <property type="entry name" value="Probable tRNA sulfurtransferase"/>
    <property type="match status" value="1"/>
</dbReference>
<evidence type="ECO:0000256" key="5">
    <source>
        <dbReference type="ARBA" id="ARBA00022679"/>
    </source>
</evidence>
<dbReference type="GO" id="GO:0140741">
    <property type="term" value="F:tRNA-uracil-4 sulfurtransferase activity"/>
    <property type="evidence" value="ECO:0007669"/>
    <property type="project" value="UniProtKB-EC"/>
</dbReference>
<evidence type="ECO:0000256" key="9">
    <source>
        <dbReference type="ARBA" id="ARBA00022977"/>
    </source>
</evidence>
<evidence type="ECO:0000256" key="11">
    <source>
        <dbReference type="ARBA" id="ARBA00052330"/>
    </source>
</evidence>
<dbReference type="EMBL" id="JACXIZ010000011">
    <property type="protein sequence ID" value="MBD2844427.1"/>
    <property type="molecule type" value="Genomic_DNA"/>
</dbReference>
<gene>
    <name evidence="19 22" type="primary">thiI</name>
    <name evidence="22" type="ORF">IDH44_04430</name>
</gene>
<dbReference type="GO" id="GO:0000049">
    <property type="term" value="F:tRNA binding"/>
    <property type="evidence" value="ECO:0007669"/>
    <property type="project" value="UniProtKB-UniRule"/>
</dbReference>
<name>A0A927GR56_9BACL</name>
<comment type="function">
    <text evidence="12 19">Catalyzes the ATP-dependent transfer of a sulfur to tRNA to produce 4-thiouridine in position 8 of tRNAs, which functions as a near-UV photosensor. Also catalyzes the transfer of sulfur to the sulfur carrier protein ThiS, forming ThiS-thiocarboxylate. This is a step in the synthesis of thiazole, in the thiamine biosynthesis pathway. The sulfur is donated as persulfide by IscS.</text>
</comment>
<dbReference type="Proteomes" id="UP000621560">
    <property type="component" value="Unassembled WGS sequence"/>
</dbReference>
<dbReference type="InterPro" id="IPR054173">
    <property type="entry name" value="ThiI_fer"/>
</dbReference>
<dbReference type="CDD" id="cd11716">
    <property type="entry name" value="THUMP_ThiI"/>
    <property type="match status" value="1"/>
</dbReference>
<evidence type="ECO:0000256" key="13">
    <source>
        <dbReference type="ARBA" id="ARBA00061472"/>
    </source>
</evidence>
<dbReference type="Gene3D" id="3.30.2130.30">
    <property type="match status" value="1"/>
</dbReference>
<evidence type="ECO:0000256" key="19">
    <source>
        <dbReference type="HAMAP-Rule" id="MF_00021"/>
    </source>
</evidence>
<comment type="catalytic activity">
    <reaction evidence="11 19">
        <text>[ThiS sulfur-carrier protein]-C-terminal Gly-Gly-AMP + S-sulfanyl-L-cysteinyl-[cysteine desulfurase] + AH2 = [ThiS sulfur-carrier protein]-C-terminal-Gly-aminoethanethioate + L-cysteinyl-[cysteine desulfurase] + A + AMP + 2 H(+)</text>
        <dbReference type="Rhea" id="RHEA:43340"/>
        <dbReference type="Rhea" id="RHEA-COMP:12157"/>
        <dbReference type="Rhea" id="RHEA-COMP:12158"/>
        <dbReference type="Rhea" id="RHEA-COMP:12910"/>
        <dbReference type="Rhea" id="RHEA-COMP:19908"/>
        <dbReference type="ChEBI" id="CHEBI:13193"/>
        <dbReference type="ChEBI" id="CHEBI:15378"/>
        <dbReference type="ChEBI" id="CHEBI:17499"/>
        <dbReference type="ChEBI" id="CHEBI:29950"/>
        <dbReference type="ChEBI" id="CHEBI:61963"/>
        <dbReference type="ChEBI" id="CHEBI:90618"/>
        <dbReference type="ChEBI" id="CHEBI:232372"/>
        <dbReference type="ChEBI" id="CHEBI:456215"/>
    </reaction>
</comment>
<keyword evidence="23" id="KW-1185">Reference proteome</keyword>
<organism evidence="22 23">
    <name type="scientific">Paenibacillus sabuli</name>
    <dbReference type="NCBI Taxonomy" id="2772509"/>
    <lineage>
        <taxon>Bacteria</taxon>
        <taxon>Bacillati</taxon>
        <taxon>Bacillota</taxon>
        <taxon>Bacilli</taxon>
        <taxon>Bacillales</taxon>
        <taxon>Paenibacillaceae</taxon>
        <taxon>Paenibacillus</taxon>
    </lineage>
</organism>
<feature type="compositionally biased region" description="Basic and acidic residues" evidence="20">
    <location>
        <begin position="383"/>
        <end position="400"/>
    </location>
</feature>
<dbReference type="InterPro" id="IPR004114">
    <property type="entry name" value="THUMP_dom"/>
</dbReference>
<dbReference type="GO" id="GO:0009228">
    <property type="term" value="P:thiamine biosynthetic process"/>
    <property type="evidence" value="ECO:0007669"/>
    <property type="project" value="UniProtKB-KW"/>
</dbReference>
<comment type="subcellular location">
    <subcellularLocation>
        <location evidence="1 19">Cytoplasm</location>
    </subcellularLocation>
</comment>
<dbReference type="SUPFAM" id="SSF143437">
    <property type="entry name" value="THUMP domain-like"/>
    <property type="match status" value="1"/>
</dbReference>
<dbReference type="GO" id="GO:0005524">
    <property type="term" value="F:ATP binding"/>
    <property type="evidence" value="ECO:0007669"/>
    <property type="project" value="UniProtKB-UniRule"/>
</dbReference>
<dbReference type="InterPro" id="IPR050102">
    <property type="entry name" value="tRNA_sulfurtransferase_ThiI"/>
</dbReference>
<dbReference type="InterPro" id="IPR020536">
    <property type="entry name" value="ThiI_AANH"/>
</dbReference>
<evidence type="ECO:0000256" key="7">
    <source>
        <dbReference type="ARBA" id="ARBA00022840"/>
    </source>
</evidence>
<dbReference type="InterPro" id="IPR049961">
    <property type="entry name" value="ThiI_N"/>
</dbReference>
<feature type="binding site" evidence="19">
    <location>
        <position position="291"/>
    </location>
    <ligand>
        <name>ATP</name>
        <dbReference type="ChEBI" id="CHEBI:30616"/>
    </ligand>
</feature>
<keyword evidence="8 19" id="KW-0694">RNA-binding</keyword>
<evidence type="ECO:0000256" key="18">
    <source>
        <dbReference type="ARBA" id="ARBA00080570"/>
    </source>
</evidence>
<dbReference type="GO" id="GO:0002937">
    <property type="term" value="P:tRNA 4-thiouridine biosynthesis"/>
    <property type="evidence" value="ECO:0007669"/>
    <property type="project" value="TreeGrafter"/>
</dbReference>
<dbReference type="SMART" id="SM00981">
    <property type="entry name" value="THUMP"/>
    <property type="match status" value="1"/>
</dbReference>
<dbReference type="GO" id="GO:0005829">
    <property type="term" value="C:cytosol"/>
    <property type="evidence" value="ECO:0007669"/>
    <property type="project" value="TreeGrafter"/>
</dbReference>
<dbReference type="PANTHER" id="PTHR43209">
    <property type="entry name" value="TRNA SULFURTRANSFERASE"/>
    <property type="match status" value="1"/>
</dbReference>
<dbReference type="RefSeq" id="WP_190915551.1">
    <property type="nucleotide sequence ID" value="NZ_JACXIZ010000011.1"/>
</dbReference>
<evidence type="ECO:0000256" key="4">
    <source>
        <dbReference type="ARBA" id="ARBA00022555"/>
    </source>
</evidence>
<dbReference type="GO" id="GO:0052837">
    <property type="term" value="P:thiazole biosynthetic process"/>
    <property type="evidence" value="ECO:0007669"/>
    <property type="project" value="TreeGrafter"/>
</dbReference>
<feature type="binding site" evidence="19">
    <location>
        <position position="282"/>
    </location>
    <ligand>
        <name>ATP</name>
        <dbReference type="ChEBI" id="CHEBI:30616"/>
    </ligand>
</feature>
<evidence type="ECO:0000256" key="3">
    <source>
        <dbReference type="ARBA" id="ARBA00022490"/>
    </source>
</evidence>
<keyword evidence="6 19" id="KW-0547">Nucleotide-binding</keyword>
<dbReference type="PROSITE" id="PS51165">
    <property type="entry name" value="THUMP"/>
    <property type="match status" value="1"/>
</dbReference>
<evidence type="ECO:0000259" key="21">
    <source>
        <dbReference type="PROSITE" id="PS51165"/>
    </source>
</evidence>
<evidence type="ECO:0000256" key="6">
    <source>
        <dbReference type="ARBA" id="ARBA00022741"/>
    </source>
</evidence>
<dbReference type="Pfam" id="PF22025">
    <property type="entry name" value="ThiI_fer"/>
    <property type="match status" value="1"/>
</dbReference>
<evidence type="ECO:0000256" key="15">
    <source>
        <dbReference type="ARBA" id="ARBA00071867"/>
    </source>
</evidence>
<sequence length="409" mass="45500">MVRLGEFTLKGRNRRRFEQRMAKQVKQAIAAFPESEVLQEYGRIYIALHGLDYRPVADKLRRVFGIGSVSPVRSTEPQLEGIRSAALAVLRHRGEAEQTFKVTVRRVWKAFPHTSQEMNHLVGRHVLQQYPKLRVDVHRPQLELRVEIKENAAYVFCEVLPGVGGFPYGTNGKALLLLSGGIDSPVAGWHAMRKGLELEAIHFASPPYTSDEAKDKALTLARKLAGCGDGRMRMHIVPFTDIQTALASTGQPSLTITLMRRAMLRIAERLAERQGAHALVTGDSLGQVASQTLGSMNVIGRAAVLPLLRPLVMQDKQEIIDLAVRIGTYETSILPYEDCCTLFVPRSPSTNPNLRIVERIEHGMTDLQGLLEAALAQTETLELRAGESESSRHAAERDAAMDEDEPDWF</sequence>
<keyword evidence="3 19" id="KW-0963">Cytoplasm</keyword>
<evidence type="ECO:0000313" key="23">
    <source>
        <dbReference type="Proteomes" id="UP000621560"/>
    </source>
</evidence>
<evidence type="ECO:0000313" key="22">
    <source>
        <dbReference type="EMBL" id="MBD2844427.1"/>
    </source>
</evidence>
<keyword evidence="7 19" id="KW-0067">ATP-binding</keyword>